<dbReference type="GO" id="GO:0016020">
    <property type="term" value="C:membrane"/>
    <property type="evidence" value="ECO:0007669"/>
    <property type="project" value="UniProtKB-SubCell"/>
</dbReference>
<dbReference type="GO" id="GO:0071944">
    <property type="term" value="C:cell periphery"/>
    <property type="evidence" value="ECO:0007669"/>
    <property type="project" value="UniProtKB-ARBA"/>
</dbReference>
<keyword evidence="4 6" id="KW-0472">Membrane</keyword>
<dbReference type="EMBL" id="PGCJ01000890">
    <property type="protein sequence ID" value="PLW15643.1"/>
    <property type="molecule type" value="Genomic_DNA"/>
</dbReference>
<keyword evidence="8" id="KW-1185">Reference proteome</keyword>
<sequence length="545" mass="58091">MRSDLEGSRLDQIRHPVSANPPSWPAWAYPVRFQSRSKSLHHQPNRITLLAQPQATLNAPNNSSWLLSSSWRRSSSSHIYIRMASSQAATPAATASAKVLSTPAKSPQADSTPNSTQVTPSSASTASTPQATAAPVAASSAASTESSVQHSSSTSSQIAKSIPSSVASSSSSTQPTSTHLVSQPKSTTSPKSSATSSSTDASSSSDGSSGSSNLAGAVVGSVFAVMFLIVAVVGGVWYLQRRREKLRMRHESKRLRSSNFGLYEPGEMIHEKRISIEAVLEADLARLRQLEANIPIIVDDYDAKVPSTPSVIHAPKPVPALKVTRKPSKRVKNSSAVAASSNNTGGGFELRHEQTFNSPAYVDYNQANEKDLKSGSRAKEDGSSPFSPTSSLSLQTPGANAVFQIDQRAHHDHDDAAELSAPAYLMSEEARQKSDSMNDFQQWCANQGHLEPSSFDKSCWPQSPSIDSSHPEKSPLSLAVQSTTNNLPHLATPPKISNSFFSMPSPSTLEFTIHNHASDATRKPITLSVDSSGQSGSQQNPNKLA</sequence>
<feature type="compositionally biased region" description="Polar residues" evidence="5">
    <location>
        <begin position="103"/>
        <end position="114"/>
    </location>
</feature>
<dbReference type="STRING" id="200324.A0A2N5SQX7"/>
<evidence type="ECO:0000256" key="1">
    <source>
        <dbReference type="ARBA" id="ARBA00004167"/>
    </source>
</evidence>
<organism evidence="7 8">
    <name type="scientific">Puccinia coronata f. sp. avenae</name>
    <dbReference type="NCBI Taxonomy" id="200324"/>
    <lineage>
        <taxon>Eukaryota</taxon>
        <taxon>Fungi</taxon>
        <taxon>Dikarya</taxon>
        <taxon>Basidiomycota</taxon>
        <taxon>Pucciniomycotina</taxon>
        <taxon>Pucciniomycetes</taxon>
        <taxon>Pucciniales</taxon>
        <taxon>Pucciniaceae</taxon>
        <taxon>Puccinia</taxon>
    </lineage>
</organism>
<comment type="subcellular location">
    <subcellularLocation>
        <location evidence="1">Membrane</location>
        <topology evidence="1">Single-pass membrane protein</topology>
    </subcellularLocation>
</comment>
<dbReference type="PANTHER" id="PTHR15549">
    <property type="entry name" value="PAIRED IMMUNOGLOBULIN-LIKE TYPE 2 RECEPTOR"/>
    <property type="match status" value="1"/>
</dbReference>
<evidence type="ECO:0000256" key="4">
    <source>
        <dbReference type="ARBA" id="ARBA00023136"/>
    </source>
</evidence>
<feature type="region of interest" description="Disordered" evidence="5">
    <location>
        <begin position="522"/>
        <end position="545"/>
    </location>
</feature>
<feature type="transmembrane region" description="Helical" evidence="6">
    <location>
        <begin position="214"/>
        <end position="239"/>
    </location>
</feature>
<dbReference type="Proteomes" id="UP000235388">
    <property type="component" value="Unassembled WGS sequence"/>
</dbReference>
<evidence type="ECO:0000256" key="5">
    <source>
        <dbReference type="SAM" id="MobiDB-lite"/>
    </source>
</evidence>
<feature type="region of interest" description="Disordered" evidence="5">
    <location>
        <begin position="454"/>
        <end position="474"/>
    </location>
</feature>
<feature type="region of interest" description="Disordered" evidence="5">
    <location>
        <begin position="327"/>
        <end position="351"/>
    </location>
</feature>
<evidence type="ECO:0000313" key="7">
    <source>
        <dbReference type="EMBL" id="PLW15643.1"/>
    </source>
</evidence>
<feature type="compositionally biased region" description="Basic and acidic residues" evidence="5">
    <location>
        <begin position="370"/>
        <end position="382"/>
    </location>
</feature>
<evidence type="ECO:0000256" key="6">
    <source>
        <dbReference type="SAM" id="Phobius"/>
    </source>
</evidence>
<dbReference type="OrthoDB" id="2507634at2759"/>
<proteinExistence type="predicted"/>
<accession>A0A2N5SQX7</accession>
<protein>
    <submittedName>
        <fullName evidence="7">Uncharacterized protein</fullName>
    </submittedName>
</protein>
<keyword evidence="2 6" id="KW-0812">Transmembrane</keyword>
<dbReference type="InterPro" id="IPR051694">
    <property type="entry name" value="Immunoregulatory_rcpt-like"/>
</dbReference>
<dbReference type="AlphaFoldDB" id="A0A2N5SQX7"/>
<evidence type="ECO:0000256" key="3">
    <source>
        <dbReference type="ARBA" id="ARBA00022989"/>
    </source>
</evidence>
<keyword evidence="3 6" id="KW-1133">Transmembrane helix</keyword>
<feature type="region of interest" description="Disordered" evidence="5">
    <location>
        <begin position="1"/>
        <end position="21"/>
    </location>
</feature>
<comment type="caution">
    <text evidence="7">The sequence shown here is derived from an EMBL/GenBank/DDBJ whole genome shotgun (WGS) entry which is preliminary data.</text>
</comment>
<feature type="compositionally biased region" description="Low complexity" evidence="5">
    <location>
        <begin position="115"/>
        <end position="211"/>
    </location>
</feature>
<feature type="compositionally biased region" description="Basic and acidic residues" evidence="5">
    <location>
        <begin position="1"/>
        <end position="14"/>
    </location>
</feature>
<feature type="compositionally biased region" description="Low complexity" evidence="5">
    <location>
        <begin position="333"/>
        <end position="343"/>
    </location>
</feature>
<reference evidence="7 8" key="1">
    <citation type="submission" date="2017-11" db="EMBL/GenBank/DDBJ databases">
        <title>De novo assembly and phasing of dikaryotic genomes from two isolates of Puccinia coronata f. sp. avenae, the causal agent of oat crown rust.</title>
        <authorList>
            <person name="Miller M.E."/>
            <person name="Zhang Y."/>
            <person name="Omidvar V."/>
            <person name="Sperschneider J."/>
            <person name="Schwessinger B."/>
            <person name="Raley C."/>
            <person name="Palmer J.M."/>
            <person name="Garnica D."/>
            <person name="Upadhyaya N."/>
            <person name="Rathjen J."/>
            <person name="Taylor J.M."/>
            <person name="Park R.F."/>
            <person name="Dodds P.N."/>
            <person name="Hirsch C.D."/>
            <person name="Kianian S.F."/>
            <person name="Figueroa M."/>
        </authorList>
    </citation>
    <scope>NUCLEOTIDE SEQUENCE [LARGE SCALE GENOMIC DNA]</scope>
    <source>
        <strain evidence="7">12NC29</strain>
    </source>
</reference>
<feature type="region of interest" description="Disordered" evidence="5">
    <location>
        <begin position="370"/>
        <end position="395"/>
    </location>
</feature>
<evidence type="ECO:0000313" key="8">
    <source>
        <dbReference type="Proteomes" id="UP000235388"/>
    </source>
</evidence>
<feature type="region of interest" description="Disordered" evidence="5">
    <location>
        <begin position="97"/>
        <end position="211"/>
    </location>
</feature>
<gene>
    <name evidence="7" type="ORF">PCANC_15110</name>
</gene>
<feature type="compositionally biased region" description="Low complexity" evidence="5">
    <location>
        <begin position="383"/>
        <end position="395"/>
    </location>
</feature>
<evidence type="ECO:0000256" key="2">
    <source>
        <dbReference type="ARBA" id="ARBA00022692"/>
    </source>
</evidence>
<name>A0A2N5SQX7_9BASI</name>